<dbReference type="SUPFAM" id="SSF52058">
    <property type="entry name" value="L domain-like"/>
    <property type="match status" value="2"/>
</dbReference>
<dbReference type="Pfam" id="PF00931">
    <property type="entry name" value="NB-ARC"/>
    <property type="match status" value="1"/>
</dbReference>
<keyword evidence="9" id="KW-1185">Reference proteome</keyword>
<evidence type="ECO:0000259" key="7">
    <source>
        <dbReference type="SMART" id="SM00382"/>
    </source>
</evidence>
<dbReference type="SMART" id="SM00382">
    <property type="entry name" value="AAA"/>
    <property type="match status" value="1"/>
</dbReference>
<dbReference type="GO" id="GO:0006952">
    <property type="term" value="P:defense response"/>
    <property type="evidence" value="ECO:0007669"/>
    <property type="project" value="UniProtKB-KW"/>
</dbReference>
<keyword evidence="5" id="KW-0175">Coiled coil</keyword>
<dbReference type="Pfam" id="PF23247">
    <property type="entry name" value="LRR_RPS2"/>
    <property type="match status" value="7"/>
</dbReference>
<dbReference type="EMBL" id="CM002295">
    <property type="protein sequence ID" value="ESW11942.1"/>
    <property type="molecule type" value="Genomic_DNA"/>
</dbReference>
<dbReference type="Gene3D" id="1.10.8.430">
    <property type="entry name" value="Helical domain of apoptotic protease-activating factors"/>
    <property type="match status" value="1"/>
</dbReference>
<feature type="compositionally biased region" description="Acidic residues" evidence="6">
    <location>
        <begin position="2516"/>
        <end position="2540"/>
    </location>
</feature>
<name>V7B209_PHAVU</name>
<feature type="compositionally biased region" description="Acidic residues" evidence="6">
    <location>
        <begin position="2497"/>
        <end position="2509"/>
    </location>
</feature>
<dbReference type="eggNOG" id="KOG1075">
    <property type="taxonomic scope" value="Eukaryota"/>
</dbReference>
<gene>
    <name evidence="8" type="ORF">PHAVU_008G072100g</name>
</gene>
<evidence type="ECO:0000256" key="6">
    <source>
        <dbReference type="SAM" id="MobiDB-lite"/>
    </source>
</evidence>
<dbReference type="eggNOG" id="KOG4658">
    <property type="taxonomic scope" value="Eukaryota"/>
</dbReference>
<feature type="region of interest" description="Disordered" evidence="6">
    <location>
        <begin position="2417"/>
        <end position="2560"/>
    </location>
</feature>
<dbReference type="Gene3D" id="3.40.50.300">
    <property type="entry name" value="P-loop containing nucleotide triphosphate hydrolases"/>
    <property type="match status" value="1"/>
</dbReference>
<dbReference type="InterPro" id="IPR050905">
    <property type="entry name" value="Plant_NBS-LRR"/>
</dbReference>
<dbReference type="SUPFAM" id="SSF52047">
    <property type="entry name" value="RNI-like"/>
    <property type="match status" value="5"/>
</dbReference>
<dbReference type="InterPro" id="IPR057135">
    <property type="entry name" value="At4g27190-like_LRR"/>
</dbReference>
<dbReference type="GO" id="GO:0005524">
    <property type="term" value="F:ATP binding"/>
    <property type="evidence" value="ECO:0007669"/>
    <property type="project" value="UniProtKB-KW"/>
</dbReference>
<comment type="similarity">
    <text evidence="1">Belongs to the disease resistance NB-LRR family.</text>
</comment>
<evidence type="ECO:0000256" key="2">
    <source>
        <dbReference type="ARBA" id="ARBA00022741"/>
    </source>
</evidence>
<keyword evidence="3" id="KW-0611">Plant defense</keyword>
<dbReference type="OMA" id="NCHEMIT"/>
<dbReference type="SUPFAM" id="SSF52540">
    <property type="entry name" value="P-loop containing nucleoside triphosphate hydrolases"/>
    <property type="match status" value="1"/>
</dbReference>
<dbReference type="InterPro" id="IPR042197">
    <property type="entry name" value="Apaf_helical"/>
</dbReference>
<organism evidence="8 9">
    <name type="scientific">Phaseolus vulgaris</name>
    <name type="common">Kidney bean</name>
    <name type="synonym">French bean</name>
    <dbReference type="NCBI Taxonomy" id="3885"/>
    <lineage>
        <taxon>Eukaryota</taxon>
        <taxon>Viridiplantae</taxon>
        <taxon>Streptophyta</taxon>
        <taxon>Embryophyta</taxon>
        <taxon>Tracheophyta</taxon>
        <taxon>Spermatophyta</taxon>
        <taxon>Magnoliopsida</taxon>
        <taxon>eudicotyledons</taxon>
        <taxon>Gunneridae</taxon>
        <taxon>Pentapetalae</taxon>
        <taxon>rosids</taxon>
        <taxon>fabids</taxon>
        <taxon>Fabales</taxon>
        <taxon>Fabaceae</taxon>
        <taxon>Papilionoideae</taxon>
        <taxon>50 kb inversion clade</taxon>
        <taxon>NPAAA clade</taxon>
        <taxon>indigoferoid/millettioid clade</taxon>
        <taxon>Phaseoleae</taxon>
        <taxon>Phaseolus</taxon>
    </lineage>
</organism>
<evidence type="ECO:0000313" key="9">
    <source>
        <dbReference type="Proteomes" id="UP000000226"/>
    </source>
</evidence>
<dbReference type="Gene3D" id="3.80.10.10">
    <property type="entry name" value="Ribonuclease Inhibitor"/>
    <property type="match status" value="8"/>
</dbReference>
<dbReference type="PANTHER" id="PTHR33463:SF196">
    <property type="entry name" value="NB-ARC DOMAIN DISEASE RESISTANCE PROTEIN"/>
    <property type="match status" value="1"/>
</dbReference>
<evidence type="ECO:0000256" key="5">
    <source>
        <dbReference type="SAM" id="Coils"/>
    </source>
</evidence>
<dbReference type="InterPro" id="IPR032675">
    <property type="entry name" value="LRR_dom_sf"/>
</dbReference>
<dbReference type="PRINTS" id="PR00364">
    <property type="entry name" value="DISEASERSIST"/>
</dbReference>
<proteinExistence type="inferred from homology"/>
<feature type="compositionally biased region" description="Acidic residues" evidence="6">
    <location>
        <begin position="2548"/>
        <end position="2560"/>
    </location>
</feature>
<dbReference type="InterPro" id="IPR003593">
    <property type="entry name" value="AAA+_ATPase"/>
</dbReference>
<evidence type="ECO:0000256" key="1">
    <source>
        <dbReference type="ARBA" id="ARBA00008894"/>
    </source>
</evidence>
<feature type="compositionally biased region" description="Acidic residues" evidence="6">
    <location>
        <begin position="2417"/>
        <end position="2490"/>
    </location>
</feature>
<dbReference type="InterPro" id="IPR002182">
    <property type="entry name" value="NB-ARC"/>
</dbReference>
<reference evidence="9" key="1">
    <citation type="journal article" date="2014" name="Nat. Genet.">
        <title>A reference genome for common bean and genome-wide analysis of dual domestications.</title>
        <authorList>
            <person name="Schmutz J."/>
            <person name="McClean P.E."/>
            <person name="Mamidi S."/>
            <person name="Wu G.A."/>
            <person name="Cannon S.B."/>
            <person name="Grimwood J."/>
            <person name="Jenkins J."/>
            <person name="Shu S."/>
            <person name="Song Q."/>
            <person name="Chavarro C."/>
            <person name="Torres-Torres M."/>
            <person name="Geffroy V."/>
            <person name="Moghaddam S.M."/>
            <person name="Gao D."/>
            <person name="Abernathy B."/>
            <person name="Barry K."/>
            <person name="Blair M."/>
            <person name="Brick M.A."/>
            <person name="Chovatia M."/>
            <person name="Gepts P."/>
            <person name="Goodstein D.M."/>
            <person name="Gonzales M."/>
            <person name="Hellsten U."/>
            <person name="Hyten D.L."/>
            <person name="Jia G."/>
            <person name="Kelly J.D."/>
            <person name="Kudrna D."/>
            <person name="Lee R."/>
            <person name="Richard M.M."/>
            <person name="Miklas P.N."/>
            <person name="Osorno J.M."/>
            <person name="Rodrigues J."/>
            <person name="Thareau V."/>
            <person name="Urrea C.A."/>
            <person name="Wang M."/>
            <person name="Yu Y."/>
            <person name="Zhang M."/>
            <person name="Wing R.A."/>
            <person name="Cregan P.B."/>
            <person name="Rokhsar D.S."/>
            <person name="Jackson S.A."/>
        </authorList>
    </citation>
    <scope>NUCLEOTIDE SEQUENCE [LARGE SCALE GENOMIC DNA]</scope>
    <source>
        <strain evidence="9">cv. G19833</strain>
    </source>
</reference>
<dbReference type="Proteomes" id="UP000000226">
    <property type="component" value="Chromosome 8"/>
</dbReference>
<protein>
    <recommendedName>
        <fullName evidence="7">AAA+ ATPase domain-containing protein</fullName>
    </recommendedName>
</protein>
<feature type="domain" description="AAA+ ATPase" evidence="7">
    <location>
        <begin position="173"/>
        <end position="356"/>
    </location>
</feature>
<keyword evidence="2" id="KW-0547">Nucleotide-binding</keyword>
<dbReference type="InterPro" id="IPR027417">
    <property type="entry name" value="P-loop_NTPase"/>
</dbReference>
<evidence type="ECO:0000313" key="8">
    <source>
        <dbReference type="EMBL" id="ESW11942.1"/>
    </source>
</evidence>
<evidence type="ECO:0000256" key="4">
    <source>
        <dbReference type="ARBA" id="ARBA00022840"/>
    </source>
</evidence>
<feature type="coiled-coil region" evidence="5">
    <location>
        <begin position="30"/>
        <end position="75"/>
    </location>
</feature>
<dbReference type="Gramene" id="ESW11942">
    <property type="protein sequence ID" value="ESW11942"/>
    <property type="gene ID" value="PHAVU_008G072100g"/>
</dbReference>
<accession>V7B209</accession>
<evidence type="ECO:0000256" key="3">
    <source>
        <dbReference type="ARBA" id="ARBA00022821"/>
    </source>
</evidence>
<dbReference type="PANTHER" id="PTHR33463">
    <property type="entry name" value="NB-ARC DOMAIN-CONTAINING PROTEIN-RELATED"/>
    <property type="match status" value="1"/>
</dbReference>
<keyword evidence="4" id="KW-0067">ATP-binding</keyword>
<sequence length="2787" mass="319767">METVISTTTESALQIGGGLVKRHVGYFYNYNEKLQELNNYIVMLNDARQRVQNEAKKAEMNAEEIENDVHNWLKHVDEKIKKYVSFIDDERHSKISSIGFFPNNLQLRYRLGRKATKIIEEIKADEHFKKKFDRVSYRVFPTVDSALANTGYESFGSRNKTFEMIMKTLEDSKTNIVGVYGVGGVGKTTLVKAIAKKVQEKKLFNMVVMANITRNPDIKNIQGQIAEMLGMRMEEESETLRADLIRKRLQNEKENTLIILDDLWDGLDLNKLGIPSSYDVDDNQWDVKDISDFGYNKREKEDMSIDSSKMKKDKLYANSNKVKKEKAPMDHKRCKILLTSRSKEVICNQMDVQDQSTFLVGVIDEKEAETLLKKVAGIHSTNSMFDKKVTEIAKMCAGLPIALVSIGRALKNKSAFVWEDVYRQIKRQSFTEERESIEFSVKLSYDHLKNDELKCLFLQCARMGNDALIMDLVKFCIGSGLLQGVFTIREARHRVNALIEVLKDSSLLVESYSTDRFNMHDIVRNVALSISSKEKHVLFMKNGIVDEWPNKDELKRYTAIFLQYCDFNDELPDSIDCPGLQVLHIDSKDDSIKIPDNFFKDMIELRVLILTGVNLSLLPSSLKCLTKLRMLSLERCSLEKKLSYIGALKKLRILTLSGSNIVRLPLEFGQLDKLQLFDLSNCPKLRIIRPNIISRMKVLEEFYMRDYSIPRKPAKNIKSLNATLSELMQLNWLRTLDIHIPRVANFPQNMFFDKLDSYKIVIGDLNMLSQLEFKVLDKYEAGKFLALNLRGHCINIHSEKWIKMLFKNVEHLLLGDLNDVDDVLYEFNVEGFANLKHMYVVNSFGIQFIIKSVERFHPLLAFPKLESMCLYKLDNLEKICDNKLTKDSFRRLKIIKIKTCDQLKNIFSFSMIECFGMVERIEACDCNSLKEIVSIEGESSNDNAIEADKVEFPQLRFLTLQSLPSFCCLYTNNKTPFISQSFEDQVPNKELKQITTVSGQYNNGFLSLFNEKVSIPKLEWLELSSINIRQIWNDQCFHSFQNLLKLNVSDCENLKYLLSFPTAGSLVNLQSLFVSGCELMEDIFSTTDATVRRVIQFNLTVQVICCLISLIANEYFQLQQNIDIFPKLKEMEINCMKKLNTIWQPHMGFNSFHCLDSLIVRECDKLVTIFPNYIGKRFQSLQSLVITDCTSVETIFDFRNIPETCGRSDLNLHDVLLKRLPNLVHIWKLDTDEVLNFNNLQSIVVYKSKMLEYLFPLSVAKGLEKLETLDVSNCWEIKEIVACNNRSNEEAFRFPQLHTLSLQHLFELRSFYRGTHSLEWPLLRKLSLLVCSNLEETTNSQMNRILLATEKVIHNLEYMSISWKEAEWLQLYIVSVHRMHRLKSLVLSGLKNTEIVFWLLNRLPNLESLTLMNCLVKEFWASTNPVTDAKIGVVVQLKELMFNNVWFLQNIGFKHCPLLQRVERLVVSGCGKLKSLMPHMASFSYLTYLEVTDCLGLLNLMTSSTAKSLVQLVTLKVSFCESMEIIVQQEEQQVIEFRQLKAIELVSLESLTCFCSSKKCLKFPSLENLLVTDCPKMKTFCEKQSAPSLRKVHVAAGEKDTWYWEGNLNATLRKISTGQVSYEDSKELTLTEDSHQNIWSKKAVFPYKYFGNLKKLVVEDIKKKESVIPSKILACLKSLEELEVYGCEKAKVVFDIHDIEMNKTNGMVSRLKKLDLDELPNLTRVWNKNPQGIVSFPYLQEVIVSDCSGITTLFPSPLVRNLVNLQKLEILRCKSLVEIVGKEDETELGTAEMFHFPYLSFFILYKLPKLSCFYPGKHHLECPILETLDVSYCPMLKLFTSKFSDKEAVRESEVSAPNTISQLQQPLFSVEKVVPKLKNLTLNEENIILLRDGHGPPHLLCNLNKLDLSYENVDRKEKTLPFDLLKVPSLQRLEVRHCFGLKEIFPSQKLEVHDGKLPELKRLTLVKLHDLESIGLEHPWVKPFSVTLKKLTVRLCDKIHYLFTFSTAESLVQLEFLCIEKCDLIREIVKKEDEDASAEIKFRRLTTLELVSLPKLASFYSGKTTLQFSRLKTVTVDECPNMITFSEGTINAPMFQGIETSIYYSNLTFLNDLNTTVQWLFVKKEDPKMKEFWHDKAALQDSYFQSVKTLVVENIIENFKISSGILRVLRSLEELQVHSCKAVQVIFNIDETMEKNGIVSPLKKLTLDKLPYLKRVWSKDPQGMINFPNLQEVSVRDCKQLETLFHSSLAKNLLKLGTLDIRNCAELVSIVRKEDAMEEEATARFEFPCLSSLLLYKLPQLSCFYPGKHHLKCPILESLNVSYCPKLKLFTFEFLDSDTKEITESKVSYPDTTENEVSSPDTNRQPLFSVEKVVPKLKKLALNEENIKLLRNKYFPEDLFDKLNYLELCFEDCDNDDDKNDGDSDDGDSVNDNSEDGESEDGGSNDDDSDDGDSVADDSDDSDSDDDGDSVANDSDDSVSDDDSDSDDDGDSKYGDSEDGDSEDSDSDDGDNKDSDSDDGDSEDGNNVDDDSDNDDDNEDGDSKDGDSKDDDNEDDYSEEDTLPFDFLHKVHNLEHLVVRCLRIKKIFPAQEHQVKERIPTTLKSLTLGNLEELKSIGLEHPPYSEKLEVLNLERCPQLQNLVPNSVSFISLKQLCVKLCQEMTYLFKFSTAKSLVQLESLIVMNCKSLKEIAEKEDNDDEIIFGKLTTLTLDSLPRLEGFYLGKATLQFSCLKEMKIAKCRKMDKFSIGVAKAPMIPHVNFQNNPSLIHDDDLNNIVNRLFTKRSR</sequence>
<dbReference type="GO" id="GO:0043531">
    <property type="term" value="F:ADP binding"/>
    <property type="evidence" value="ECO:0007669"/>
    <property type="project" value="InterPro"/>
</dbReference>
<dbReference type="OrthoDB" id="1747797at2759"/>